<accession>A0A9P5ZXA1</accession>
<sequence>MITLLARPPLFPDPLHIPHIPTQFRPYNGACLLFSLYFWFLVLLGPSKWPRYQAASAQYPAAWFLTCTPNYMYFAHADGFLEQRAKKEAGPVGDSRITQIWSDGQKRKHNGADGTHATRTSKTRIFAQHAV</sequence>
<reference evidence="1" key="1">
    <citation type="submission" date="2020-11" db="EMBL/GenBank/DDBJ databases">
        <authorList>
            <consortium name="DOE Joint Genome Institute"/>
            <person name="Ahrendt S."/>
            <person name="Riley R."/>
            <person name="Andreopoulos W."/>
            <person name="Labutti K."/>
            <person name="Pangilinan J."/>
            <person name="Ruiz-Duenas F.J."/>
            <person name="Barrasa J.M."/>
            <person name="Sanchez-Garcia M."/>
            <person name="Camarero S."/>
            <person name="Miyauchi S."/>
            <person name="Serrano A."/>
            <person name="Linde D."/>
            <person name="Babiker R."/>
            <person name="Drula E."/>
            <person name="Ayuso-Fernandez I."/>
            <person name="Pacheco R."/>
            <person name="Padilla G."/>
            <person name="Ferreira P."/>
            <person name="Barriuso J."/>
            <person name="Kellner H."/>
            <person name="Castanera R."/>
            <person name="Alfaro M."/>
            <person name="Ramirez L."/>
            <person name="Pisabarro A.G."/>
            <person name="Kuo A."/>
            <person name="Tritt A."/>
            <person name="Lipzen A."/>
            <person name="He G."/>
            <person name="Yan M."/>
            <person name="Ng V."/>
            <person name="Cullen D."/>
            <person name="Martin F."/>
            <person name="Rosso M.-N."/>
            <person name="Henrissat B."/>
            <person name="Hibbett D."/>
            <person name="Martinez A.T."/>
            <person name="Grigoriev I.V."/>
        </authorList>
    </citation>
    <scope>NUCLEOTIDE SEQUENCE</scope>
    <source>
        <strain evidence="1">ATCC 90797</strain>
    </source>
</reference>
<dbReference type="Proteomes" id="UP000807025">
    <property type="component" value="Unassembled WGS sequence"/>
</dbReference>
<keyword evidence="2" id="KW-1185">Reference proteome</keyword>
<dbReference type="AlphaFoldDB" id="A0A9P5ZXA1"/>
<evidence type="ECO:0000313" key="1">
    <source>
        <dbReference type="EMBL" id="KAF9494024.1"/>
    </source>
</evidence>
<proteinExistence type="predicted"/>
<evidence type="ECO:0000313" key="2">
    <source>
        <dbReference type="Proteomes" id="UP000807025"/>
    </source>
</evidence>
<gene>
    <name evidence="1" type="ORF">BDN71DRAFT_1508079</name>
</gene>
<name>A0A9P5ZXA1_PLEER</name>
<protein>
    <submittedName>
        <fullName evidence="1">Uncharacterized protein</fullName>
    </submittedName>
</protein>
<organism evidence="1 2">
    <name type="scientific">Pleurotus eryngii</name>
    <name type="common">Boletus of the steppes</name>
    <dbReference type="NCBI Taxonomy" id="5323"/>
    <lineage>
        <taxon>Eukaryota</taxon>
        <taxon>Fungi</taxon>
        <taxon>Dikarya</taxon>
        <taxon>Basidiomycota</taxon>
        <taxon>Agaricomycotina</taxon>
        <taxon>Agaricomycetes</taxon>
        <taxon>Agaricomycetidae</taxon>
        <taxon>Agaricales</taxon>
        <taxon>Pleurotineae</taxon>
        <taxon>Pleurotaceae</taxon>
        <taxon>Pleurotus</taxon>
    </lineage>
</organism>
<comment type="caution">
    <text evidence="1">The sequence shown here is derived from an EMBL/GenBank/DDBJ whole genome shotgun (WGS) entry which is preliminary data.</text>
</comment>
<dbReference type="EMBL" id="MU154578">
    <property type="protein sequence ID" value="KAF9494024.1"/>
    <property type="molecule type" value="Genomic_DNA"/>
</dbReference>